<dbReference type="MassIVE" id="A0A494BZT6"/>
<dbReference type="GeneTree" id="ENSGT01130000278323"/>
<dbReference type="HGNC" id="HGNC:9990">
    <property type="gene designation" value="RGR"/>
</dbReference>
<dbReference type="VEuPathDB" id="HostDB:ENSG00000148604"/>
<evidence type="ECO:0007829" key="3">
    <source>
        <dbReference type="PeptideAtlas" id="A0A494BZT6"/>
    </source>
</evidence>
<dbReference type="Antibodypedia" id="15900">
    <property type="antibodies" value="221 antibodies from 29 providers"/>
</dbReference>
<dbReference type="Ensembl" id="ENST00000650682.1">
    <property type="protein sequence ID" value="ENSP00000498223.1"/>
    <property type="gene ID" value="ENSG00000148604.15"/>
</dbReference>
<evidence type="ECO:0007829" key="4">
    <source>
        <dbReference type="ProteomicsDB" id="A0A494BZT6"/>
    </source>
</evidence>
<gene>
    <name evidence="1" type="primary">RGR</name>
</gene>
<reference evidence="1" key="4">
    <citation type="submission" date="2025-08" db="UniProtKB">
        <authorList>
            <consortium name="Ensembl"/>
        </authorList>
    </citation>
    <scope>IDENTIFICATION</scope>
</reference>
<dbReference type="Bgee" id="ENSG00000148604">
    <property type="expression patterns" value="Expressed in pigmented layer of retina and 119 other cell types or tissues"/>
</dbReference>
<dbReference type="OrthoDB" id="10015560at2759"/>
<dbReference type="EMBL" id="AC022389">
    <property type="status" value="NOT_ANNOTATED_CDS"/>
    <property type="molecule type" value="Genomic_DNA"/>
</dbReference>
<keyword evidence="3 4" id="KW-1267">Proteomics identification</keyword>
<proteinExistence type="evidence at protein level"/>
<reference evidence="1" key="5">
    <citation type="submission" date="2025-09" db="UniProtKB">
        <authorList>
            <consortium name="Ensembl"/>
        </authorList>
    </citation>
    <scope>IDENTIFICATION</scope>
</reference>
<sequence length="74" mass="8408">MSFFNFAMPLFITITSYSLMEQKLGKSGHLQVPALIAKMVPTINAINYALGNEMVCRGIWQCLSPQKREKDRTK</sequence>
<organism evidence="1 2">
    <name type="scientific">Homo sapiens</name>
    <name type="common">Human</name>
    <dbReference type="NCBI Taxonomy" id="9606"/>
    <lineage>
        <taxon>Eukaryota</taxon>
        <taxon>Metazoa</taxon>
        <taxon>Chordata</taxon>
        <taxon>Craniata</taxon>
        <taxon>Vertebrata</taxon>
        <taxon>Euteleostomi</taxon>
        <taxon>Mammalia</taxon>
        <taxon>Eutheria</taxon>
        <taxon>Euarchontoglires</taxon>
        <taxon>Primates</taxon>
        <taxon>Haplorrhini</taxon>
        <taxon>Catarrhini</taxon>
        <taxon>Hominidae</taxon>
        <taxon>Homo</taxon>
    </lineage>
</organism>
<evidence type="ECO:0000313" key="1">
    <source>
        <dbReference type="Ensembl" id="ENSP00000498223.1"/>
    </source>
</evidence>
<evidence type="ECO:0000313" key="2">
    <source>
        <dbReference type="Proteomes" id="UP000005640"/>
    </source>
</evidence>
<reference evidence="1" key="2">
    <citation type="journal article" date="2004" name="Nature">
        <title>The DNA sequence and comparative analysis of human chromosome 10.</title>
        <authorList>
            <person name="Deloukas P."/>
            <person name="Earthrowl M.E."/>
            <person name="Grafham D.V."/>
            <person name="Rubenfield M."/>
            <person name="French L."/>
            <person name="Steward C.A."/>
            <person name="Sims S.K."/>
            <person name="Jones M.C."/>
            <person name="Searle S."/>
            <person name="Scott C."/>
            <person name="Howe K."/>
            <person name="Hunt S.E."/>
            <person name="Andrews T.D."/>
            <person name="Gilbert J.G."/>
            <person name="Swarbreck D."/>
            <person name="Ashurst J.L."/>
            <person name="Taylor A."/>
            <person name="Battles J."/>
            <person name="Bird C.P."/>
            <person name="Ainscough R."/>
            <person name="Almeida J.P."/>
            <person name="Ashwell R.I."/>
            <person name="Ambrose K.D."/>
            <person name="Babbage A.K."/>
            <person name="Bagguley C.L."/>
            <person name="Bailey J."/>
            <person name="Banerjee R."/>
            <person name="Bates K."/>
            <person name="Beasley H."/>
            <person name="Bray-Allen S."/>
            <person name="Brown A.J."/>
            <person name="Brown J.Y."/>
            <person name="Burford D.C."/>
            <person name="Burrill W."/>
            <person name="Burton J."/>
            <person name="Cahill P."/>
            <person name="Camire D."/>
            <person name="Carter N.P."/>
            <person name="Chapman J.C."/>
            <person name="Clark S.Y."/>
            <person name="Clarke G."/>
            <person name="Clee C.M."/>
            <person name="Clegg S."/>
            <person name="Corby N."/>
            <person name="Coulson A."/>
            <person name="Dhami P."/>
            <person name="Dutta I."/>
            <person name="Dunn M."/>
            <person name="Faulkner L."/>
            <person name="Frankish A."/>
            <person name="Frankland J.A."/>
            <person name="Garner P."/>
            <person name="Garnett J."/>
            <person name="Gribble S."/>
            <person name="Griffiths C."/>
            <person name="Grocock R."/>
            <person name="Gustafson E."/>
            <person name="Hammond S."/>
            <person name="Harley J.L."/>
            <person name="Hart E."/>
            <person name="Heath P.D."/>
            <person name="Ho T.P."/>
            <person name="Hopkins B."/>
            <person name="Horne J."/>
            <person name="Howden P.J."/>
            <person name="Huckle E."/>
            <person name="Hynds C."/>
            <person name="Johnson C."/>
            <person name="Johnson D."/>
            <person name="Kana A."/>
            <person name="Kay M."/>
            <person name="Kimberley A.M."/>
            <person name="Kershaw J.K."/>
            <person name="Kokkinaki M."/>
            <person name="Laird G.K."/>
            <person name="Lawlor S."/>
            <person name="Lee H.M."/>
            <person name="Leongamornlert D.A."/>
            <person name="Laird G."/>
            <person name="Lloyd C."/>
            <person name="Lloyd D.M."/>
            <person name="Loveland J."/>
            <person name="Lovell J."/>
            <person name="McLaren S."/>
            <person name="McLay K.E."/>
            <person name="McMurray A."/>
            <person name="Mashreghi-Mohammadi M."/>
            <person name="Matthews L."/>
            <person name="Milne S."/>
            <person name="Nickerson T."/>
            <person name="Nguyen M."/>
            <person name="Overton-Larty E."/>
            <person name="Palmer S.A."/>
            <person name="Pearce A.V."/>
            <person name="Peck A.I."/>
            <person name="Pelan S."/>
            <person name="Phillimore B."/>
            <person name="Porter K."/>
            <person name="Rice C.M."/>
            <person name="Rogosin A."/>
            <person name="Ross M.T."/>
            <person name="Sarafidou T."/>
            <person name="Sehra H.K."/>
            <person name="Shownkeen R."/>
            <person name="Skuce C.D."/>
            <person name="Smith M."/>
            <person name="Standring L."/>
            <person name="Sycamore N."/>
            <person name="Tester J."/>
            <person name="Thorpe A."/>
            <person name="Torcasso W."/>
            <person name="Tracey A."/>
            <person name="Tromans A."/>
            <person name="Tsolas J."/>
            <person name="Wall M."/>
            <person name="Walsh J."/>
            <person name="Wang H."/>
            <person name="Weinstock K."/>
            <person name="West A.P."/>
            <person name="Willey D.L."/>
            <person name="Whitehead S.L."/>
            <person name="Wilming L."/>
            <person name="Wray P.W."/>
            <person name="Young L."/>
            <person name="Chen Y."/>
            <person name="Lovering R.C."/>
            <person name="Moschonas N.K."/>
            <person name="Siebert R."/>
            <person name="Fechtel K."/>
            <person name="Bentley D."/>
            <person name="Durbin R."/>
            <person name="Hubbard T."/>
            <person name="Doucette-Stamm L."/>
            <person name="Beck S."/>
            <person name="Smith D.R."/>
            <person name="Rogers J."/>
        </authorList>
    </citation>
    <scope>NUCLEOTIDE SEQUENCE [LARGE SCALE GENOMIC DNA]</scope>
</reference>
<dbReference type="Proteomes" id="UP000005640">
    <property type="component" value="Chromosome 10"/>
</dbReference>
<dbReference type="ChiTaRS" id="RGR">
    <property type="organism name" value="human"/>
</dbReference>
<dbReference type="PROSITE" id="PS00238">
    <property type="entry name" value="OPSIN"/>
    <property type="match status" value="1"/>
</dbReference>
<name>A0A494BZT6_HUMAN</name>
<keyword evidence="2" id="KW-1185">Reference proteome</keyword>
<accession>A0A494BZT6</accession>
<dbReference type="ExpressionAtlas" id="A0A494BZT6">
    <property type="expression patterns" value="baseline and differential"/>
</dbReference>
<reference evidence="1 2" key="3">
    <citation type="journal article" date="2004" name="Nature">
        <title>Finishing the euchromatic sequence of the human genome.</title>
        <authorList>
            <consortium name="International Human Genome Sequencing Consortium"/>
        </authorList>
    </citation>
    <scope>NUCLEOTIDE SEQUENCE [LARGE SCALE GENOMIC DNA]</scope>
</reference>
<protein>
    <submittedName>
        <fullName evidence="1">Retinal G protein coupled receptor</fullName>
    </submittedName>
</protein>
<dbReference type="OpenTargets" id="ENSG00000148604"/>
<dbReference type="InterPro" id="IPR027430">
    <property type="entry name" value="Retinal_BS"/>
</dbReference>
<reference evidence="1 2" key="1">
    <citation type="journal article" date="2001" name="Nature">
        <title>Initial sequencing and analysis of the human genome.</title>
        <authorList>
            <consortium name="International Human Genome Sequencing Consortium"/>
            <person name="Lander E.S."/>
            <person name="Linton L.M."/>
            <person name="Birren B."/>
            <person name="Nusbaum C."/>
            <person name="Zody M.C."/>
            <person name="Baldwin J."/>
            <person name="Devon K."/>
            <person name="Dewar K."/>
            <person name="Doyle M."/>
            <person name="FitzHugh W."/>
            <person name="Funke R."/>
            <person name="Gage D."/>
            <person name="Harris K."/>
            <person name="Heaford A."/>
            <person name="Howland J."/>
            <person name="Kann L."/>
            <person name="Lehoczky J."/>
            <person name="LeVine R."/>
            <person name="McEwan P."/>
            <person name="McKernan K."/>
            <person name="Meldrim J."/>
            <person name="Mesirov J.P."/>
            <person name="Miranda C."/>
            <person name="Morris W."/>
            <person name="Naylor J."/>
            <person name="Raymond C."/>
            <person name="Rosetti M."/>
            <person name="Santos R."/>
            <person name="Sheridan A."/>
            <person name="Sougnez C."/>
            <person name="Stange-Thomann N."/>
            <person name="Stojanovic N."/>
            <person name="Subramanian A."/>
            <person name="Wyman D."/>
            <person name="Rogers J."/>
            <person name="Sulston J."/>
            <person name="Ainscough R."/>
            <person name="Beck S."/>
            <person name="Bentley D."/>
            <person name="Burton J."/>
            <person name="Clee C."/>
            <person name="Carter N."/>
            <person name="Coulson A."/>
            <person name="Deadman R."/>
            <person name="Deloukas P."/>
            <person name="Dunham A."/>
            <person name="Dunham I."/>
            <person name="Durbin R."/>
            <person name="French L."/>
            <person name="Grafham D."/>
            <person name="Gregory S."/>
            <person name="Hubbard T."/>
            <person name="Humphray S."/>
            <person name="Hunt A."/>
            <person name="Jones M."/>
            <person name="Lloyd C."/>
            <person name="McMurray A."/>
            <person name="Matthews L."/>
            <person name="Mercer S."/>
            <person name="Milne S."/>
            <person name="Mullikin J.C."/>
            <person name="Mungall A."/>
            <person name="Plumb R."/>
            <person name="Ross M."/>
            <person name="Shownkeen R."/>
            <person name="Sims S."/>
            <person name="Waterston R.H."/>
            <person name="Wilson R.K."/>
            <person name="Hillier L.W."/>
            <person name="McPherson J.D."/>
            <person name="Marra M.A."/>
            <person name="Mardis E.R."/>
            <person name="Fulton L.A."/>
            <person name="Chinwalla A.T."/>
            <person name="Pepin K.H."/>
            <person name="Gish W.R."/>
            <person name="Chissoe S.L."/>
            <person name="Wendl M.C."/>
            <person name="Delehaunty K.D."/>
            <person name="Miner T.L."/>
            <person name="Delehaunty A."/>
            <person name="Kramer J.B."/>
            <person name="Cook L.L."/>
            <person name="Fulton R.S."/>
            <person name="Johnson D.L."/>
            <person name="Minx P.J."/>
            <person name="Clifton S.W."/>
            <person name="Hawkins T."/>
            <person name="Branscomb E."/>
            <person name="Predki P."/>
            <person name="Richardson P."/>
            <person name="Wenning S."/>
            <person name="Slezak T."/>
            <person name="Doggett N."/>
            <person name="Cheng J.F."/>
            <person name="Olsen A."/>
            <person name="Lucas S."/>
            <person name="Elkin C."/>
            <person name="Uberbacher E."/>
            <person name="Frazier M."/>
            <person name="Gibbs R.A."/>
            <person name="Muzny D.M."/>
            <person name="Scherer S.E."/>
            <person name="Bouck J.B."/>
            <person name="Sodergren E.J."/>
            <person name="Worley K.C."/>
            <person name="Rives C.M."/>
            <person name="Gorrell J.H."/>
            <person name="Metzker M.L."/>
            <person name="Naylor S.L."/>
            <person name="Kucherlapati R.S."/>
            <person name="Nelson D.L."/>
            <person name="Weinstock G.M."/>
            <person name="Sakaki Y."/>
            <person name="Fujiyama A."/>
            <person name="Hattori M."/>
            <person name="Yada T."/>
            <person name="Toyoda A."/>
            <person name="Itoh T."/>
            <person name="Kawagoe C."/>
            <person name="Watanabe H."/>
            <person name="Totoki Y."/>
            <person name="Taylor T."/>
            <person name="Weissenbach J."/>
            <person name="Heilig R."/>
            <person name="Saurin W."/>
            <person name="Artiguenave F."/>
            <person name="Brottier P."/>
            <person name="Bruls T."/>
            <person name="Pelletier E."/>
            <person name="Robert C."/>
            <person name="Wincker P."/>
            <person name="Smith D.R."/>
            <person name="Doucette-Stamm L."/>
            <person name="Rubenfield M."/>
            <person name="Weinstock K."/>
            <person name="Lee H.M."/>
            <person name="Dubois J."/>
            <person name="Rosenthal A."/>
            <person name="Platzer M."/>
            <person name="Nyakatura G."/>
            <person name="Taudien S."/>
            <person name="Rump A."/>
            <person name="Yang H."/>
            <person name="Yu J."/>
            <person name="Wang J."/>
            <person name="Huang G."/>
            <person name="Gu J."/>
            <person name="Hood L."/>
            <person name="Rowen L."/>
            <person name="Madan A."/>
            <person name="Qin S."/>
            <person name="Davis R.W."/>
            <person name="Federspiel N.A."/>
            <person name="Abola A.P."/>
            <person name="Proctor M.J."/>
            <person name="Myers R.M."/>
            <person name="Schmutz J."/>
            <person name="Dickson M."/>
            <person name="Grimwood J."/>
            <person name="Cox D.R."/>
            <person name="Olson M.V."/>
            <person name="Kaul R."/>
            <person name="Raymond C."/>
            <person name="Shimizu N."/>
            <person name="Kawasaki K."/>
            <person name="Minoshima S."/>
            <person name="Evans G.A."/>
            <person name="Athanasiou M."/>
            <person name="Schultz R."/>
            <person name="Roe B.A."/>
            <person name="Chen F."/>
            <person name="Pan H."/>
            <person name="Ramser J."/>
            <person name="Lehrach H."/>
            <person name="Reinhardt R."/>
            <person name="McCombie W.R."/>
            <person name="de la Bastide M."/>
            <person name="Dedhia N."/>
            <person name="Blocker H."/>
            <person name="Hornischer K."/>
            <person name="Nordsiek G."/>
            <person name="Agarwala R."/>
            <person name="Aravind L."/>
            <person name="Bailey J.A."/>
            <person name="Bateman A."/>
            <person name="Batzoglou S."/>
            <person name="Birney E."/>
            <person name="Bork P."/>
            <person name="Brown D.G."/>
            <person name="Burge C.B."/>
            <person name="Cerutti L."/>
            <person name="Chen H.C."/>
            <person name="Church D."/>
            <person name="Clamp M."/>
            <person name="Copley R.R."/>
            <person name="Doerks T."/>
            <person name="Eddy S.R."/>
            <person name="Eichler E.E."/>
            <person name="Furey T.S."/>
            <person name="Galagan J."/>
            <person name="Gilbert J.G."/>
            <person name="Harmon C."/>
            <person name="Hayashizaki Y."/>
            <person name="Haussler D."/>
            <person name="Hermjakob H."/>
            <person name="Hokamp K."/>
            <person name="Jang W."/>
            <person name="Johnson L.S."/>
            <person name="Jones T.A."/>
            <person name="Kasif S."/>
            <person name="Kaspryzk A."/>
            <person name="Kennedy S."/>
            <person name="Kent W.J."/>
            <person name="Kitts P."/>
            <person name="Koonin E.V."/>
            <person name="Korf I."/>
            <person name="Kulp D."/>
            <person name="Lancet D."/>
            <person name="Lowe T.M."/>
            <person name="McLysaght A."/>
            <person name="Mikkelsen T."/>
            <person name="Moran J.V."/>
            <person name="Mulder N."/>
            <person name="Pollara V.J."/>
            <person name="Ponting C.P."/>
            <person name="Schuler G."/>
            <person name="Schultz J."/>
            <person name="Slater G."/>
            <person name="Smit A.F."/>
            <person name="Stupka E."/>
            <person name="Szustakowski J."/>
            <person name="Thierry-Mieg D."/>
            <person name="Thierry-Mieg J."/>
            <person name="Wagner L."/>
            <person name="Wallis J."/>
            <person name="Wheeler R."/>
            <person name="Williams A."/>
            <person name="Wolf Y.I."/>
            <person name="Wolfe K.H."/>
            <person name="Yang S.P."/>
            <person name="Yeh R.F."/>
            <person name="Collins F."/>
            <person name="Guyer M.S."/>
            <person name="Peterson J."/>
            <person name="Felsenfeld A."/>
            <person name="Wetterstrand K.A."/>
            <person name="Patrinos A."/>
            <person name="Morgan M.J."/>
            <person name="de Jong P."/>
            <person name="Catanese J.J."/>
            <person name="Osoegawa K."/>
            <person name="Shizuya H."/>
            <person name="Choi S."/>
            <person name="Chen Y.J."/>
        </authorList>
    </citation>
    <scope>NUCLEOTIDE SEQUENCE [LARGE SCALE GENOMIC DNA]</scope>
</reference>
<dbReference type="AlphaFoldDB" id="A0A494BZT6"/>